<accession>A0A381XWV8</accession>
<feature type="non-terminal residue" evidence="1">
    <location>
        <position position="60"/>
    </location>
</feature>
<gene>
    <name evidence="1" type="ORF">METZ01_LOCUS121964</name>
</gene>
<reference evidence="1" key="1">
    <citation type="submission" date="2018-05" db="EMBL/GenBank/DDBJ databases">
        <authorList>
            <person name="Lanie J.A."/>
            <person name="Ng W.-L."/>
            <person name="Kazmierczak K.M."/>
            <person name="Andrzejewski T.M."/>
            <person name="Davidsen T.M."/>
            <person name="Wayne K.J."/>
            <person name="Tettelin H."/>
            <person name="Glass J.I."/>
            <person name="Rusch D."/>
            <person name="Podicherti R."/>
            <person name="Tsui H.-C.T."/>
            <person name="Winkler M.E."/>
        </authorList>
    </citation>
    <scope>NUCLEOTIDE SEQUENCE</scope>
</reference>
<dbReference type="AlphaFoldDB" id="A0A381XWV8"/>
<proteinExistence type="predicted"/>
<evidence type="ECO:0000313" key="1">
    <source>
        <dbReference type="EMBL" id="SVA69110.1"/>
    </source>
</evidence>
<sequence length="60" mass="6790">VIQPQVPLRLPCYDFILVMNHTVVTVPPKVRLATSGATHFHDVTGGVYKARERIHRDILI</sequence>
<name>A0A381XWV8_9ZZZZ</name>
<feature type="non-terminal residue" evidence="1">
    <location>
        <position position="1"/>
    </location>
</feature>
<dbReference type="EMBL" id="UINC01016628">
    <property type="protein sequence ID" value="SVA69110.1"/>
    <property type="molecule type" value="Genomic_DNA"/>
</dbReference>
<dbReference type="AntiFam" id="ANF00029">
    <property type="entry name" value="Antisense to 16S rRNA"/>
</dbReference>
<organism evidence="1">
    <name type="scientific">marine metagenome</name>
    <dbReference type="NCBI Taxonomy" id="408172"/>
    <lineage>
        <taxon>unclassified sequences</taxon>
        <taxon>metagenomes</taxon>
        <taxon>ecological metagenomes</taxon>
    </lineage>
</organism>
<protein>
    <submittedName>
        <fullName evidence="1">Uncharacterized protein</fullName>
    </submittedName>
</protein>